<protein>
    <submittedName>
        <fullName evidence="3">Universal stress protein</fullName>
    </submittedName>
</protein>
<dbReference type="EMBL" id="CP034726">
    <property type="protein sequence ID" value="QBP18416.1"/>
    <property type="molecule type" value="Genomic_DNA"/>
</dbReference>
<dbReference type="PANTHER" id="PTHR46268:SF6">
    <property type="entry name" value="UNIVERSAL STRESS PROTEIN UP12"/>
    <property type="match status" value="1"/>
</dbReference>
<dbReference type="Proteomes" id="UP000294321">
    <property type="component" value="Chromosome"/>
</dbReference>
<dbReference type="RefSeq" id="WP_133441975.1">
    <property type="nucleotide sequence ID" value="NZ_CP034726.1"/>
</dbReference>
<reference evidence="4" key="1">
    <citation type="submission" date="2018-12" db="EMBL/GenBank/DDBJ databases">
        <title>A new species of lactobacillus.</title>
        <authorList>
            <person name="Jian Y."/>
            <person name="Xin L."/>
            <person name="Hong Z.J."/>
            <person name="Ming L.Z."/>
            <person name="Hong X.Z."/>
        </authorList>
    </citation>
    <scope>NUCLEOTIDE SEQUENCE [LARGE SCALE GENOMIC DNA]</scope>
    <source>
        <strain evidence="4">HSLZ-75</strain>
    </source>
</reference>
<evidence type="ECO:0000313" key="3">
    <source>
        <dbReference type="EMBL" id="QBP18416.1"/>
    </source>
</evidence>
<evidence type="ECO:0000259" key="2">
    <source>
        <dbReference type="Pfam" id="PF00582"/>
    </source>
</evidence>
<sequence>MAAKKQKQYTNILVPVDGSHNSKLALLRALDMAERHPDTTKLHIAHVINEVTNFAGASDQFILKMTNNDRKMLNKYLKVAKEHHVKADIKIMYGSPKATIAHDLTDLYHPDLIVMGAIGLSKIERVLLGSVAVYVSREAPCDVLLVKEDHQSKAKAKK</sequence>
<organism evidence="3 4">
    <name type="scientific">Acetilactobacillus jinshanensis</name>
    <dbReference type="NCBI Taxonomy" id="1720083"/>
    <lineage>
        <taxon>Bacteria</taxon>
        <taxon>Bacillati</taxon>
        <taxon>Bacillota</taxon>
        <taxon>Bacilli</taxon>
        <taxon>Lactobacillales</taxon>
        <taxon>Lactobacillaceae</taxon>
        <taxon>Acetilactobacillus</taxon>
    </lineage>
</organism>
<dbReference type="InterPro" id="IPR006015">
    <property type="entry name" value="Universal_stress_UspA"/>
</dbReference>
<dbReference type="PANTHER" id="PTHR46268">
    <property type="entry name" value="STRESS RESPONSE PROTEIN NHAX"/>
    <property type="match status" value="1"/>
</dbReference>
<dbReference type="SUPFAM" id="SSF52402">
    <property type="entry name" value="Adenine nucleotide alpha hydrolases-like"/>
    <property type="match status" value="1"/>
</dbReference>
<evidence type="ECO:0000256" key="1">
    <source>
        <dbReference type="ARBA" id="ARBA00008791"/>
    </source>
</evidence>
<accession>A0A4P6ZKW9</accession>
<dbReference type="AlphaFoldDB" id="A0A4P6ZKW9"/>
<comment type="similarity">
    <text evidence="1">Belongs to the universal stress protein A family.</text>
</comment>
<proteinExistence type="inferred from homology"/>
<dbReference type="Pfam" id="PF00582">
    <property type="entry name" value="Usp"/>
    <property type="match status" value="1"/>
</dbReference>
<dbReference type="InterPro" id="IPR006016">
    <property type="entry name" value="UspA"/>
</dbReference>
<dbReference type="KEGG" id="lji:ELX58_04545"/>
<dbReference type="Gene3D" id="3.40.50.620">
    <property type="entry name" value="HUPs"/>
    <property type="match status" value="1"/>
</dbReference>
<name>A0A4P6ZKW9_9LACO</name>
<dbReference type="CDD" id="cd00293">
    <property type="entry name" value="USP-like"/>
    <property type="match status" value="1"/>
</dbReference>
<dbReference type="OrthoDB" id="9789668at2"/>
<feature type="domain" description="UspA" evidence="2">
    <location>
        <begin position="9"/>
        <end position="147"/>
    </location>
</feature>
<dbReference type="InterPro" id="IPR014729">
    <property type="entry name" value="Rossmann-like_a/b/a_fold"/>
</dbReference>
<dbReference type="PRINTS" id="PR01438">
    <property type="entry name" value="UNVRSLSTRESS"/>
</dbReference>
<gene>
    <name evidence="3" type="ORF">ELX58_04545</name>
</gene>
<keyword evidence="4" id="KW-1185">Reference proteome</keyword>
<evidence type="ECO:0000313" key="4">
    <source>
        <dbReference type="Proteomes" id="UP000294321"/>
    </source>
</evidence>